<accession>A0AAJ5S065</accession>
<proteinExistence type="predicted"/>
<organism evidence="1 2">
    <name type="scientific">Pseudomonas juntendi</name>
    <dbReference type="NCBI Taxonomy" id="2666183"/>
    <lineage>
        <taxon>Bacteria</taxon>
        <taxon>Pseudomonadati</taxon>
        <taxon>Pseudomonadota</taxon>
        <taxon>Gammaproteobacteria</taxon>
        <taxon>Pseudomonadales</taxon>
        <taxon>Pseudomonadaceae</taxon>
        <taxon>Pseudomonas</taxon>
    </lineage>
</organism>
<dbReference type="Proteomes" id="UP001217631">
    <property type="component" value="Chromosome"/>
</dbReference>
<dbReference type="EMBL" id="CP118677">
    <property type="protein sequence ID" value="WEA18921.1"/>
    <property type="molecule type" value="Genomic_DNA"/>
</dbReference>
<evidence type="ECO:0000313" key="1">
    <source>
        <dbReference type="EMBL" id="WEA18921.1"/>
    </source>
</evidence>
<dbReference type="RefSeq" id="WP_274999931.1">
    <property type="nucleotide sequence ID" value="NZ_CP118677.1"/>
</dbReference>
<name>A0AAJ5S065_9PSED</name>
<dbReference type="AlphaFoldDB" id="A0AAJ5S065"/>
<reference evidence="1" key="1">
    <citation type="submission" date="2023-02" db="EMBL/GenBank/DDBJ databases">
        <title>tmexCD-toprJ-like cluster.</title>
        <authorList>
            <person name="Gao X."/>
            <person name="Wang C."/>
            <person name="Liu J."/>
        </authorList>
    </citation>
    <scope>NUCLEOTIDE SEQUENCE</scope>
    <source>
        <strain evidence="1">GDW21C697WI</strain>
    </source>
</reference>
<sequence length="154" mass="17793">MLDWVAGAVESAKTMKEIGQSLLTIRDENIIRERVYALNTNLMDLQQKLLEAHLSQMDLVQQIQMLKDEQERSNLATNLKAQYKLHTFPTSHHAYVLRAEQPGEPTYYFCSLCFETQSLVVTMQGSDILVCQSCKNCIRTVPFPQTPTRRPRFR</sequence>
<evidence type="ECO:0000313" key="2">
    <source>
        <dbReference type="Proteomes" id="UP001217631"/>
    </source>
</evidence>
<gene>
    <name evidence="1" type="ORF">PWA60_16635</name>
</gene>
<protein>
    <submittedName>
        <fullName evidence="1">Uncharacterized protein</fullName>
    </submittedName>
</protein>